<gene>
    <name evidence="7" type="ORF">B0I27_10375</name>
</gene>
<keyword evidence="8" id="KW-1185">Reference proteome</keyword>
<evidence type="ECO:0000256" key="4">
    <source>
        <dbReference type="ARBA" id="ARBA00022825"/>
    </source>
</evidence>
<dbReference type="CDD" id="cd07560">
    <property type="entry name" value="Peptidase_S41_CPP"/>
    <property type="match status" value="1"/>
</dbReference>
<dbReference type="InterPro" id="IPR036034">
    <property type="entry name" value="PDZ_sf"/>
</dbReference>
<dbReference type="SUPFAM" id="SSF50156">
    <property type="entry name" value="PDZ domain-like"/>
    <property type="match status" value="1"/>
</dbReference>
<dbReference type="Pfam" id="PF03572">
    <property type="entry name" value="Peptidase_S41"/>
    <property type="match status" value="1"/>
</dbReference>
<evidence type="ECO:0000256" key="5">
    <source>
        <dbReference type="RuleBase" id="RU004404"/>
    </source>
</evidence>
<dbReference type="RefSeq" id="WP_146133094.1">
    <property type="nucleotide sequence ID" value="NZ_PVTH01000003.1"/>
</dbReference>
<dbReference type="GO" id="GO:0008236">
    <property type="term" value="F:serine-type peptidase activity"/>
    <property type="evidence" value="ECO:0007669"/>
    <property type="project" value="UniProtKB-KW"/>
</dbReference>
<dbReference type="GO" id="GO:0006508">
    <property type="term" value="P:proteolysis"/>
    <property type="evidence" value="ECO:0007669"/>
    <property type="project" value="UniProtKB-KW"/>
</dbReference>
<dbReference type="PANTHER" id="PTHR32060:SF30">
    <property type="entry name" value="CARBOXY-TERMINAL PROCESSING PROTEASE CTPA"/>
    <property type="match status" value="1"/>
</dbReference>
<evidence type="ECO:0000256" key="1">
    <source>
        <dbReference type="ARBA" id="ARBA00009179"/>
    </source>
</evidence>
<keyword evidence="3 5" id="KW-0378">Hydrolase</keyword>
<feature type="domain" description="PDZ" evidence="6">
    <location>
        <begin position="103"/>
        <end position="153"/>
    </location>
</feature>
<dbReference type="PANTHER" id="PTHR32060">
    <property type="entry name" value="TAIL-SPECIFIC PROTEASE"/>
    <property type="match status" value="1"/>
</dbReference>
<dbReference type="InterPro" id="IPR029045">
    <property type="entry name" value="ClpP/crotonase-like_dom_sf"/>
</dbReference>
<dbReference type="AlphaFoldDB" id="A0A2T0U6Q7"/>
<evidence type="ECO:0000313" key="8">
    <source>
        <dbReference type="Proteomes" id="UP000238034"/>
    </source>
</evidence>
<sequence>MSTRKNLLIAACYSGALVLGMILGPKFHKEDLNSRNGSFKIFQSAGDGGKVEQVLNIIRENYVDPIKIDTLQNLAIDEILNNLDPHSAYLPPVEARMFSDDMEGNYNGIGIEYQLLNDTLIITHINKTGPASKVGLQSGDQIVKIEDQNIAGVGMKPPGIVKLIRGRQSTLVRLTVRRYGSNEDLIFKVPREKVTVSSIDVSYLISNRIGYIKISKFGAKTDEDFLTELRRLKKQGMQGLIVDLRGNGGGYLNAATALADQFLGDQELIVYTQGEHEPRTDYFATDAGDYEKGKLVVLIDEGTASASEIIAGALQDLDRATVVGRRSFGKGLVQEQFNFGDGSALNLTVARYYTPSGRSIQKPYTRGKIEYFKEISNRIKNGELVFDQKHLMDSLYATKDKNYKTASGRVVFGGGGVMPDIYVPIDTVGHTPLYYSLSSNAVLNELVYSYLIKQARPGSLRDLLDEFSLSSSHYKQLQALAAKRKISFTQKEFEEAREVIMLDIRALLARFYFGEDAYYRVLNETDSMIERSVAVLK</sequence>
<dbReference type="InterPro" id="IPR001478">
    <property type="entry name" value="PDZ"/>
</dbReference>
<proteinExistence type="inferred from homology"/>
<dbReference type="Pfam" id="PF17820">
    <property type="entry name" value="PDZ_6"/>
    <property type="match status" value="1"/>
</dbReference>
<dbReference type="SUPFAM" id="SSF52096">
    <property type="entry name" value="ClpP/crotonase"/>
    <property type="match status" value="1"/>
</dbReference>
<dbReference type="Proteomes" id="UP000238034">
    <property type="component" value="Unassembled WGS sequence"/>
</dbReference>
<dbReference type="InterPro" id="IPR005151">
    <property type="entry name" value="Tail-specific_protease"/>
</dbReference>
<dbReference type="EMBL" id="PVTH01000003">
    <property type="protein sequence ID" value="PRY53606.1"/>
    <property type="molecule type" value="Genomic_DNA"/>
</dbReference>
<evidence type="ECO:0000259" key="6">
    <source>
        <dbReference type="PROSITE" id="PS50106"/>
    </source>
</evidence>
<name>A0A2T0U6Q7_9SPHI</name>
<evidence type="ECO:0000313" key="7">
    <source>
        <dbReference type="EMBL" id="PRY53606.1"/>
    </source>
</evidence>
<dbReference type="SMART" id="SM00245">
    <property type="entry name" value="TSPc"/>
    <property type="match status" value="1"/>
</dbReference>
<dbReference type="Gene3D" id="2.30.42.10">
    <property type="match status" value="1"/>
</dbReference>
<dbReference type="GO" id="GO:0007165">
    <property type="term" value="P:signal transduction"/>
    <property type="evidence" value="ECO:0007669"/>
    <property type="project" value="TreeGrafter"/>
</dbReference>
<dbReference type="PROSITE" id="PS50106">
    <property type="entry name" value="PDZ"/>
    <property type="match status" value="1"/>
</dbReference>
<keyword evidence="4 5" id="KW-0720">Serine protease</keyword>
<reference evidence="7 8" key="1">
    <citation type="submission" date="2018-03" db="EMBL/GenBank/DDBJ databases">
        <title>Genomic Encyclopedia of Type Strains, Phase III (KMG-III): the genomes of soil and plant-associated and newly described type strains.</title>
        <authorList>
            <person name="Whitman W."/>
        </authorList>
    </citation>
    <scope>NUCLEOTIDE SEQUENCE [LARGE SCALE GENOMIC DNA]</scope>
    <source>
        <strain evidence="7 8">CGMCC 1.9313</strain>
    </source>
</reference>
<dbReference type="OrthoDB" id="9812068at2"/>
<keyword evidence="2 5" id="KW-0645">Protease</keyword>
<protein>
    <submittedName>
        <fullName evidence="7">Carboxyl-terminal processing protease</fullName>
    </submittedName>
</protein>
<dbReference type="CDD" id="cd06782">
    <property type="entry name" value="cpPDZ_CPP-like"/>
    <property type="match status" value="1"/>
</dbReference>
<organism evidence="7 8">
    <name type="scientific">Arcticibacter pallidicorallinus</name>
    <dbReference type="NCBI Taxonomy" id="1259464"/>
    <lineage>
        <taxon>Bacteria</taxon>
        <taxon>Pseudomonadati</taxon>
        <taxon>Bacteroidota</taxon>
        <taxon>Sphingobacteriia</taxon>
        <taxon>Sphingobacteriales</taxon>
        <taxon>Sphingobacteriaceae</taxon>
        <taxon>Arcticibacter</taxon>
    </lineage>
</organism>
<dbReference type="NCBIfam" id="TIGR00225">
    <property type="entry name" value="prc"/>
    <property type="match status" value="1"/>
</dbReference>
<dbReference type="GO" id="GO:0030288">
    <property type="term" value="C:outer membrane-bounded periplasmic space"/>
    <property type="evidence" value="ECO:0007669"/>
    <property type="project" value="TreeGrafter"/>
</dbReference>
<evidence type="ECO:0000256" key="3">
    <source>
        <dbReference type="ARBA" id="ARBA00022801"/>
    </source>
</evidence>
<accession>A0A2T0U6Q7</accession>
<dbReference type="SMART" id="SM00228">
    <property type="entry name" value="PDZ"/>
    <property type="match status" value="1"/>
</dbReference>
<dbReference type="Gene3D" id="3.90.226.10">
    <property type="entry name" value="2-enoyl-CoA Hydratase, Chain A, domain 1"/>
    <property type="match status" value="1"/>
</dbReference>
<dbReference type="Gene3D" id="3.30.750.44">
    <property type="match status" value="1"/>
</dbReference>
<dbReference type="InterPro" id="IPR004447">
    <property type="entry name" value="Peptidase_S41A"/>
</dbReference>
<dbReference type="InterPro" id="IPR041489">
    <property type="entry name" value="PDZ_6"/>
</dbReference>
<comment type="caution">
    <text evidence="7">The sequence shown here is derived from an EMBL/GenBank/DDBJ whole genome shotgun (WGS) entry which is preliminary data.</text>
</comment>
<evidence type="ECO:0000256" key="2">
    <source>
        <dbReference type="ARBA" id="ARBA00022670"/>
    </source>
</evidence>
<comment type="similarity">
    <text evidence="1 5">Belongs to the peptidase S41A family.</text>
</comment>
<dbReference type="GO" id="GO:0004175">
    <property type="term" value="F:endopeptidase activity"/>
    <property type="evidence" value="ECO:0007669"/>
    <property type="project" value="TreeGrafter"/>
</dbReference>